<dbReference type="RefSeq" id="WP_002714262.1">
    <property type="nucleotide sequence ID" value="NZ_KB375281.1"/>
</dbReference>
<keyword evidence="4" id="KW-1185">Reference proteome</keyword>
<keyword evidence="1" id="KW-0238">DNA-binding</keyword>
<dbReference type="AlphaFoldDB" id="K8NW14"/>
<gene>
    <name evidence="3" type="ORF">HMPREF9696_03392</name>
</gene>
<comment type="caution">
    <text evidence="3">The sequence shown here is derived from an EMBL/GenBank/DDBJ whole genome shotgun (WGS) entry which is preliminary data.</text>
</comment>
<protein>
    <recommendedName>
        <fullName evidence="2">HTH tetR-type domain-containing protein</fullName>
    </recommendedName>
</protein>
<name>K8NW14_9BRAD</name>
<dbReference type="SUPFAM" id="SSF46689">
    <property type="entry name" value="Homeodomain-like"/>
    <property type="match status" value="1"/>
</dbReference>
<reference evidence="3 4" key="1">
    <citation type="submission" date="2012-04" db="EMBL/GenBank/DDBJ databases">
        <title>The Genome Sequence of Afipia clevelandensis ATCC 49720.</title>
        <authorList>
            <consortium name="The Broad Institute Genome Sequencing Platform"/>
            <person name="Earl A."/>
            <person name="Ward D."/>
            <person name="Feldgarden M."/>
            <person name="Gevers D."/>
            <person name="Huys G."/>
            <person name="Walker B."/>
            <person name="Young S.K."/>
            <person name="Zeng Q."/>
            <person name="Gargeya S."/>
            <person name="Fitzgerald M."/>
            <person name="Haas B."/>
            <person name="Abouelleil A."/>
            <person name="Alvarado L."/>
            <person name="Arachchi H.M."/>
            <person name="Berlin A."/>
            <person name="Chapman S.B."/>
            <person name="Goldberg J."/>
            <person name="Griggs A."/>
            <person name="Gujja S."/>
            <person name="Hansen M."/>
            <person name="Howarth C."/>
            <person name="Imamovic A."/>
            <person name="Larimer J."/>
            <person name="McCowen C."/>
            <person name="Montmayeur A."/>
            <person name="Murphy C."/>
            <person name="Neiman D."/>
            <person name="Pearson M."/>
            <person name="Priest M."/>
            <person name="Roberts A."/>
            <person name="Saif S."/>
            <person name="Shea T."/>
            <person name="Sisk P."/>
            <person name="Sykes S."/>
            <person name="Wortman J."/>
            <person name="Nusbaum C."/>
            <person name="Birren B."/>
        </authorList>
    </citation>
    <scope>NUCLEOTIDE SEQUENCE [LARGE SCALE GENOMIC DNA]</scope>
    <source>
        <strain evidence="3 4">ATCC 49720</strain>
    </source>
</reference>
<dbReference type="EMBL" id="AGWY01000013">
    <property type="protein sequence ID" value="EKS33351.1"/>
    <property type="molecule type" value="Genomic_DNA"/>
</dbReference>
<evidence type="ECO:0000259" key="2">
    <source>
        <dbReference type="Pfam" id="PF00440"/>
    </source>
</evidence>
<dbReference type="HOGENOM" id="CLU_095332_1_0_5"/>
<organism evidence="3 4">
    <name type="scientific">Afipia clevelandensis ATCC 49720</name>
    <dbReference type="NCBI Taxonomy" id="883079"/>
    <lineage>
        <taxon>Bacteria</taxon>
        <taxon>Pseudomonadati</taxon>
        <taxon>Pseudomonadota</taxon>
        <taxon>Alphaproteobacteria</taxon>
        <taxon>Hyphomicrobiales</taxon>
        <taxon>Nitrobacteraceae</taxon>
        <taxon>Afipia</taxon>
    </lineage>
</organism>
<proteinExistence type="predicted"/>
<accession>K8NW14</accession>
<evidence type="ECO:0000313" key="3">
    <source>
        <dbReference type="EMBL" id="EKS33351.1"/>
    </source>
</evidence>
<dbReference type="PATRIC" id="fig|883079.3.peg.3468"/>
<dbReference type="Gene3D" id="1.10.357.10">
    <property type="entry name" value="Tetracycline Repressor, domain 2"/>
    <property type="match status" value="1"/>
</dbReference>
<dbReference type="Pfam" id="PF00440">
    <property type="entry name" value="TetR_N"/>
    <property type="match status" value="1"/>
</dbReference>
<sequence length="239" mass="26173">MNSTTAALRVPLTGRTGAPVQVPQFCKASIHLCTEPSAGRHFVSIHLCMVESVESSLSKDRLTREQWIAHGLRTLARQGEAALKTGMLAEGLQVSRGSFYWHFESIADFRNQLLATWQERATDGVIREIDSSIVGPARLTSLMKLAFNEDRSLDRAFRAWAASDDVAARVVATVDAGRVAYIAKLLRESGVDARASLPRAEFIYWAYIGQSSVMNSAHCTITEADLGDLSGLFTRPSSN</sequence>
<evidence type="ECO:0000313" key="4">
    <source>
        <dbReference type="Proteomes" id="UP000001095"/>
    </source>
</evidence>
<dbReference type="InterPro" id="IPR001647">
    <property type="entry name" value="HTH_TetR"/>
</dbReference>
<feature type="domain" description="HTH tetR-type" evidence="2">
    <location>
        <begin position="71"/>
        <end position="109"/>
    </location>
</feature>
<dbReference type="GO" id="GO:0003677">
    <property type="term" value="F:DNA binding"/>
    <property type="evidence" value="ECO:0007669"/>
    <property type="project" value="UniProtKB-KW"/>
</dbReference>
<dbReference type="Proteomes" id="UP000001095">
    <property type="component" value="Unassembled WGS sequence"/>
</dbReference>
<dbReference type="InterPro" id="IPR009057">
    <property type="entry name" value="Homeodomain-like_sf"/>
</dbReference>
<evidence type="ECO:0000256" key="1">
    <source>
        <dbReference type="ARBA" id="ARBA00023125"/>
    </source>
</evidence>